<keyword evidence="2" id="KW-0238">DNA-binding</keyword>
<proteinExistence type="predicted"/>
<dbReference type="Pfam" id="PF01638">
    <property type="entry name" value="HxlR"/>
    <property type="match status" value="1"/>
</dbReference>
<sequence>MGSEANLEAVFRAGGVPRQMVDRVGDKWSMLVIAALGAEAQRFSRLKARVEGINQRMLTRTLRSLERDGVVERTVHPTSPPRVEYVLTAIGRELFVAVAAICEWAQRHLDEVETSRRVFDERVESRV</sequence>
<comment type="caution">
    <text evidence="5">The sequence shown here is derived from an EMBL/GenBank/DDBJ whole genome shotgun (WGS) entry which is preliminary data.</text>
</comment>
<name>A0ABP6IAD4_9ACTN</name>
<dbReference type="Proteomes" id="UP001500831">
    <property type="component" value="Unassembled WGS sequence"/>
</dbReference>
<keyword evidence="3" id="KW-0804">Transcription</keyword>
<evidence type="ECO:0000256" key="3">
    <source>
        <dbReference type="ARBA" id="ARBA00023163"/>
    </source>
</evidence>
<evidence type="ECO:0000313" key="6">
    <source>
        <dbReference type="Proteomes" id="UP001500831"/>
    </source>
</evidence>
<reference evidence="6" key="1">
    <citation type="journal article" date="2019" name="Int. J. Syst. Evol. Microbiol.">
        <title>The Global Catalogue of Microorganisms (GCM) 10K type strain sequencing project: providing services to taxonomists for standard genome sequencing and annotation.</title>
        <authorList>
            <consortium name="The Broad Institute Genomics Platform"/>
            <consortium name="The Broad Institute Genome Sequencing Center for Infectious Disease"/>
            <person name="Wu L."/>
            <person name="Ma J."/>
        </authorList>
    </citation>
    <scope>NUCLEOTIDE SEQUENCE [LARGE SCALE GENOMIC DNA]</scope>
    <source>
        <strain evidence="6">JCM 6242</strain>
    </source>
</reference>
<protein>
    <submittedName>
        <fullName evidence="5">Helix-turn-helix domain-containing protein</fullName>
    </submittedName>
</protein>
<keyword evidence="6" id="KW-1185">Reference proteome</keyword>
<dbReference type="PANTHER" id="PTHR33204">
    <property type="entry name" value="TRANSCRIPTIONAL REGULATOR, MARR FAMILY"/>
    <property type="match status" value="1"/>
</dbReference>
<dbReference type="Gene3D" id="1.10.10.10">
    <property type="entry name" value="Winged helix-like DNA-binding domain superfamily/Winged helix DNA-binding domain"/>
    <property type="match status" value="1"/>
</dbReference>
<accession>A0ABP6IAD4</accession>
<dbReference type="InterPro" id="IPR002577">
    <property type="entry name" value="HTH_HxlR"/>
</dbReference>
<evidence type="ECO:0000259" key="4">
    <source>
        <dbReference type="PROSITE" id="PS51118"/>
    </source>
</evidence>
<evidence type="ECO:0000256" key="1">
    <source>
        <dbReference type="ARBA" id="ARBA00023015"/>
    </source>
</evidence>
<feature type="domain" description="HTH hxlR-type" evidence="4">
    <location>
        <begin position="13"/>
        <end position="113"/>
    </location>
</feature>
<gene>
    <name evidence="5" type="ORF">GCM10010517_20430</name>
</gene>
<evidence type="ECO:0000256" key="2">
    <source>
        <dbReference type="ARBA" id="ARBA00023125"/>
    </source>
</evidence>
<evidence type="ECO:0000313" key="5">
    <source>
        <dbReference type="EMBL" id="GAA2861689.1"/>
    </source>
</evidence>
<dbReference type="InterPro" id="IPR036390">
    <property type="entry name" value="WH_DNA-bd_sf"/>
</dbReference>
<dbReference type="PANTHER" id="PTHR33204:SF39">
    <property type="entry name" value="TRANSCRIPTIONAL REGULATORY PROTEIN"/>
    <property type="match status" value="1"/>
</dbReference>
<organism evidence="5 6">
    <name type="scientific">Streptosporangium fragile</name>
    <dbReference type="NCBI Taxonomy" id="46186"/>
    <lineage>
        <taxon>Bacteria</taxon>
        <taxon>Bacillati</taxon>
        <taxon>Actinomycetota</taxon>
        <taxon>Actinomycetes</taxon>
        <taxon>Streptosporangiales</taxon>
        <taxon>Streptosporangiaceae</taxon>
        <taxon>Streptosporangium</taxon>
    </lineage>
</organism>
<dbReference type="SUPFAM" id="SSF46785">
    <property type="entry name" value="Winged helix' DNA-binding domain"/>
    <property type="match status" value="1"/>
</dbReference>
<dbReference type="InterPro" id="IPR036388">
    <property type="entry name" value="WH-like_DNA-bd_sf"/>
</dbReference>
<keyword evidence="1" id="KW-0805">Transcription regulation</keyword>
<dbReference type="EMBL" id="BAAAVI010000011">
    <property type="protein sequence ID" value="GAA2861689.1"/>
    <property type="molecule type" value="Genomic_DNA"/>
</dbReference>
<dbReference type="RefSeq" id="WP_344969993.1">
    <property type="nucleotide sequence ID" value="NZ_BAAAVI010000011.1"/>
</dbReference>
<dbReference type="PROSITE" id="PS51118">
    <property type="entry name" value="HTH_HXLR"/>
    <property type="match status" value="1"/>
</dbReference>